<dbReference type="PROSITE" id="PS50949">
    <property type="entry name" value="HTH_GNTR"/>
    <property type="match status" value="1"/>
</dbReference>
<evidence type="ECO:0000256" key="2">
    <source>
        <dbReference type="ARBA" id="ARBA00023125"/>
    </source>
</evidence>
<evidence type="ECO:0000256" key="4">
    <source>
        <dbReference type="SAM" id="MobiDB-lite"/>
    </source>
</evidence>
<protein>
    <submittedName>
        <fullName evidence="6">DNA-binding GntR family transcriptional regulator</fullName>
    </submittedName>
</protein>
<name>A0A2W7PXX4_9RHOB</name>
<dbReference type="Pfam" id="PF07729">
    <property type="entry name" value="FCD"/>
    <property type="match status" value="1"/>
</dbReference>
<evidence type="ECO:0000256" key="1">
    <source>
        <dbReference type="ARBA" id="ARBA00023015"/>
    </source>
</evidence>
<dbReference type="SMART" id="SM00345">
    <property type="entry name" value="HTH_GNTR"/>
    <property type="match status" value="1"/>
</dbReference>
<reference evidence="6 7" key="1">
    <citation type="submission" date="2018-06" db="EMBL/GenBank/DDBJ databases">
        <title>Genomic Encyclopedia of Archaeal and Bacterial Type Strains, Phase II (KMG-II): from individual species to whole genera.</title>
        <authorList>
            <person name="Goeker M."/>
        </authorList>
    </citation>
    <scope>NUCLEOTIDE SEQUENCE [LARGE SCALE GENOMIC DNA]</scope>
    <source>
        <strain evidence="6 7">DSM 13087</strain>
    </source>
</reference>
<keyword evidence="3" id="KW-0804">Transcription</keyword>
<dbReference type="Pfam" id="PF00392">
    <property type="entry name" value="GntR"/>
    <property type="match status" value="1"/>
</dbReference>
<feature type="region of interest" description="Disordered" evidence="4">
    <location>
        <begin position="228"/>
        <end position="247"/>
    </location>
</feature>
<gene>
    <name evidence="6" type="ORF">LY56_03374</name>
</gene>
<dbReference type="RefSeq" id="WP_071470169.1">
    <property type="nucleotide sequence ID" value="NZ_MEHT01000027.1"/>
</dbReference>
<keyword evidence="1" id="KW-0805">Transcription regulation</keyword>
<dbReference type="InterPro" id="IPR008920">
    <property type="entry name" value="TF_FadR/GntR_C"/>
</dbReference>
<dbReference type="InterPro" id="IPR036390">
    <property type="entry name" value="WH_DNA-bd_sf"/>
</dbReference>
<dbReference type="Gene3D" id="1.20.120.530">
    <property type="entry name" value="GntR ligand-binding domain-like"/>
    <property type="match status" value="1"/>
</dbReference>
<sequence length="247" mass="27659">MIELSREEARLISAPMSRKDIVLGLIRSAIVDGRLSAGQKLDQNEIATSLGVSRMPVREALKHLQAEGLVVVYPYRGVEVARLDPADIRELFAIRGALEKLAIGKAMEALCHEDFLEMDTVLKAMDRLVDDTGSSDEWAVLNRRFHERINAACNWPRLLESIDQFRANVERYVRLYISVRGKEQSQREHWAILEACRTGDIATAQDIIEAHSRNTAEYLIKAIESADSSELRGTPPPSAGKMLHGRA</sequence>
<dbReference type="PRINTS" id="PR00035">
    <property type="entry name" value="HTHGNTR"/>
</dbReference>
<evidence type="ECO:0000256" key="3">
    <source>
        <dbReference type="ARBA" id="ARBA00023163"/>
    </source>
</evidence>
<dbReference type="SMART" id="SM00895">
    <property type="entry name" value="FCD"/>
    <property type="match status" value="1"/>
</dbReference>
<evidence type="ECO:0000259" key="5">
    <source>
        <dbReference type="PROSITE" id="PS50949"/>
    </source>
</evidence>
<dbReference type="STRING" id="121821.GCA_001870675_01402"/>
<proteinExistence type="predicted"/>
<dbReference type="InterPro" id="IPR000524">
    <property type="entry name" value="Tscrpt_reg_HTH_GntR"/>
</dbReference>
<organism evidence="6 7">
    <name type="scientific">Roseinatronobacter thiooxidans</name>
    <dbReference type="NCBI Taxonomy" id="121821"/>
    <lineage>
        <taxon>Bacteria</taxon>
        <taxon>Pseudomonadati</taxon>
        <taxon>Pseudomonadota</taxon>
        <taxon>Alphaproteobacteria</taxon>
        <taxon>Rhodobacterales</taxon>
        <taxon>Paracoccaceae</taxon>
        <taxon>Roseinatronobacter</taxon>
    </lineage>
</organism>
<dbReference type="GO" id="GO:0003677">
    <property type="term" value="F:DNA binding"/>
    <property type="evidence" value="ECO:0007669"/>
    <property type="project" value="UniProtKB-KW"/>
</dbReference>
<dbReference type="GO" id="GO:0003700">
    <property type="term" value="F:DNA-binding transcription factor activity"/>
    <property type="evidence" value="ECO:0007669"/>
    <property type="project" value="InterPro"/>
</dbReference>
<evidence type="ECO:0000313" key="7">
    <source>
        <dbReference type="Proteomes" id="UP000249364"/>
    </source>
</evidence>
<dbReference type="InterPro" id="IPR036388">
    <property type="entry name" value="WH-like_DNA-bd_sf"/>
</dbReference>
<comment type="caution">
    <text evidence="6">The sequence shown here is derived from an EMBL/GenBank/DDBJ whole genome shotgun (WGS) entry which is preliminary data.</text>
</comment>
<dbReference type="OrthoDB" id="7834120at2"/>
<feature type="domain" description="HTH gntR-type" evidence="5">
    <location>
        <begin position="16"/>
        <end position="83"/>
    </location>
</feature>
<keyword evidence="7" id="KW-1185">Reference proteome</keyword>
<dbReference type="Gene3D" id="1.10.10.10">
    <property type="entry name" value="Winged helix-like DNA-binding domain superfamily/Winged helix DNA-binding domain"/>
    <property type="match status" value="1"/>
</dbReference>
<dbReference type="SUPFAM" id="SSF46785">
    <property type="entry name" value="Winged helix' DNA-binding domain"/>
    <property type="match status" value="1"/>
</dbReference>
<evidence type="ECO:0000313" key="6">
    <source>
        <dbReference type="EMBL" id="PZX36767.1"/>
    </source>
</evidence>
<dbReference type="PANTHER" id="PTHR43537:SF24">
    <property type="entry name" value="GLUCONATE OPERON TRANSCRIPTIONAL REPRESSOR"/>
    <property type="match status" value="1"/>
</dbReference>
<dbReference type="AlphaFoldDB" id="A0A2W7PXX4"/>
<keyword evidence="2 6" id="KW-0238">DNA-binding</keyword>
<accession>A0A2W7PXX4</accession>
<dbReference type="EMBL" id="QKZQ01000027">
    <property type="protein sequence ID" value="PZX36767.1"/>
    <property type="molecule type" value="Genomic_DNA"/>
</dbReference>
<dbReference type="InterPro" id="IPR011711">
    <property type="entry name" value="GntR_C"/>
</dbReference>
<dbReference type="PANTHER" id="PTHR43537">
    <property type="entry name" value="TRANSCRIPTIONAL REGULATOR, GNTR FAMILY"/>
    <property type="match status" value="1"/>
</dbReference>
<dbReference type="CDD" id="cd07377">
    <property type="entry name" value="WHTH_GntR"/>
    <property type="match status" value="1"/>
</dbReference>
<dbReference type="SUPFAM" id="SSF48008">
    <property type="entry name" value="GntR ligand-binding domain-like"/>
    <property type="match status" value="1"/>
</dbReference>
<dbReference type="Proteomes" id="UP000249364">
    <property type="component" value="Unassembled WGS sequence"/>
</dbReference>